<dbReference type="PANTHER" id="PTHR43157:SF31">
    <property type="entry name" value="PHOSPHATIDYLINOSITOL-GLYCAN BIOSYNTHESIS CLASS F PROTEIN"/>
    <property type="match status" value="1"/>
</dbReference>
<dbReference type="PRINTS" id="PR00081">
    <property type="entry name" value="GDHRDH"/>
</dbReference>
<dbReference type="STRING" id="455432.AWN90_35395"/>
<dbReference type="PRINTS" id="PR00080">
    <property type="entry name" value="SDRFAMILY"/>
</dbReference>
<keyword evidence="2" id="KW-0560">Oxidoreductase</keyword>
<dbReference type="InterPro" id="IPR020904">
    <property type="entry name" value="Sc_DH/Rdtase_CS"/>
</dbReference>
<dbReference type="OrthoDB" id="3237043at2"/>
<keyword evidence="5" id="KW-1185">Reference proteome</keyword>
<comment type="caution">
    <text evidence="4">The sequence shown here is derived from an EMBL/GenBank/DDBJ whole genome shotgun (WGS) entry which is preliminary data.</text>
</comment>
<accession>A0A164MZT7</accession>
<dbReference type="AlphaFoldDB" id="A0A164MZT7"/>
<dbReference type="GO" id="GO:0016491">
    <property type="term" value="F:oxidoreductase activity"/>
    <property type="evidence" value="ECO:0007669"/>
    <property type="project" value="UniProtKB-KW"/>
</dbReference>
<dbReference type="Proteomes" id="UP000076512">
    <property type="component" value="Unassembled WGS sequence"/>
</dbReference>
<gene>
    <name evidence="4" type="ORF">AWN90_35395</name>
</gene>
<comment type="similarity">
    <text evidence="1 3">Belongs to the short-chain dehydrogenases/reductases (SDR) family.</text>
</comment>
<evidence type="ECO:0000256" key="3">
    <source>
        <dbReference type="RuleBase" id="RU000363"/>
    </source>
</evidence>
<dbReference type="PROSITE" id="PS00061">
    <property type="entry name" value="ADH_SHORT"/>
    <property type="match status" value="1"/>
</dbReference>
<evidence type="ECO:0000256" key="1">
    <source>
        <dbReference type="ARBA" id="ARBA00006484"/>
    </source>
</evidence>
<sequence length="271" mass="28852">MPDFVSRTALVTGASTGLGFALARRLVDDGATVILHAPDRESGERALEELTKDGAEPLRLRLVVADFTRMSEVFSLAGELARTAGSLDLLVNNAAIAGPERRTRTEDGHEVTLQVNYLAPYVITRALTDALTAAHGRVVNIASALHRGGSIAWNDLDRRQGYYLPLPVYAQSKLALAMFTRTLAETAHGAFGAVSVDPGNVKTAMLKVYGQVGRPAAEVAAEIATLCDPAHPVTDGGYYVRLESVAPGALVENASIRARLAKLSARLTEIH</sequence>
<evidence type="ECO:0000313" key="5">
    <source>
        <dbReference type="Proteomes" id="UP000076512"/>
    </source>
</evidence>
<evidence type="ECO:0000313" key="4">
    <source>
        <dbReference type="EMBL" id="KZM73832.1"/>
    </source>
</evidence>
<dbReference type="PANTHER" id="PTHR43157">
    <property type="entry name" value="PHOSPHATIDYLINOSITOL-GLYCAN BIOSYNTHESIS CLASS F PROTEIN-RELATED"/>
    <property type="match status" value="1"/>
</dbReference>
<dbReference type="EMBL" id="LWGR01000007">
    <property type="protein sequence ID" value="KZM73832.1"/>
    <property type="molecule type" value="Genomic_DNA"/>
</dbReference>
<dbReference type="Gene3D" id="3.40.50.720">
    <property type="entry name" value="NAD(P)-binding Rossmann-like Domain"/>
    <property type="match status" value="1"/>
</dbReference>
<proteinExistence type="inferred from homology"/>
<dbReference type="Pfam" id="PF00106">
    <property type="entry name" value="adh_short"/>
    <property type="match status" value="1"/>
</dbReference>
<evidence type="ECO:0008006" key="6">
    <source>
        <dbReference type="Google" id="ProtNLM"/>
    </source>
</evidence>
<dbReference type="SUPFAM" id="SSF51735">
    <property type="entry name" value="NAD(P)-binding Rossmann-fold domains"/>
    <property type="match status" value="1"/>
</dbReference>
<organism evidence="4 5">
    <name type="scientific">Nocardia terpenica</name>
    <dbReference type="NCBI Taxonomy" id="455432"/>
    <lineage>
        <taxon>Bacteria</taxon>
        <taxon>Bacillati</taxon>
        <taxon>Actinomycetota</taxon>
        <taxon>Actinomycetes</taxon>
        <taxon>Mycobacteriales</taxon>
        <taxon>Nocardiaceae</taxon>
        <taxon>Nocardia</taxon>
    </lineage>
</organism>
<name>A0A164MZT7_9NOCA</name>
<dbReference type="InterPro" id="IPR002347">
    <property type="entry name" value="SDR_fam"/>
</dbReference>
<evidence type="ECO:0000256" key="2">
    <source>
        <dbReference type="ARBA" id="ARBA00023002"/>
    </source>
</evidence>
<dbReference type="InterPro" id="IPR036291">
    <property type="entry name" value="NAD(P)-bd_dom_sf"/>
</dbReference>
<protein>
    <recommendedName>
        <fullName evidence="6">SDR family NAD(P)-dependent oxidoreductase</fullName>
    </recommendedName>
</protein>
<dbReference type="RefSeq" id="WP_067591934.1">
    <property type="nucleotide sequence ID" value="NZ_JABMCZ010000001.1"/>
</dbReference>
<reference evidence="4 5" key="1">
    <citation type="submission" date="2016-04" db="EMBL/GenBank/DDBJ databases">
        <authorList>
            <person name="Evans L.H."/>
            <person name="Alamgir A."/>
            <person name="Owens N."/>
            <person name="Weber N.D."/>
            <person name="Virtaneva K."/>
            <person name="Barbian K."/>
            <person name="Babar A."/>
            <person name="Rosenke K."/>
        </authorList>
    </citation>
    <scope>NUCLEOTIDE SEQUENCE [LARGE SCALE GENOMIC DNA]</scope>
    <source>
        <strain evidence="4 5">IFM 0406</strain>
    </source>
</reference>